<keyword evidence="3" id="KW-0963">Cytoplasm</keyword>
<dbReference type="InterPro" id="IPR004559">
    <property type="entry name" value="HemW-like"/>
</dbReference>
<dbReference type="SMART" id="SM00729">
    <property type="entry name" value="Elp3"/>
    <property type="match status" value="1"/>
</dbReference>
<comment type="function">
    <text evidence="3">Probably acts as a heme chaperone, transferring heme to an unknown acceptor. Binds one molecule of heme per monomer, possibly covalently. Binds 1 [4Fe-4S] cluster. The cluster is coordinated with 3 cysteines and an exchangeable S-adenosyl-L-methionine.</text>
</comment>
<comment type="similarity">
    <text evidence="1">Belongs to the anaerobic coproporphyrinogen-III oxidase family. HemW subfamily.</text>
</comment>
<dbReference type="SFLD" id="SFLDS00029">
    <property type="entry name" value="Radical_SAM"/>
    <property type="match status" value="1"/>
</dbReference>
<dbReference type="CDD" id="cd01335">
    <property type="entry name" value="Radical_SAM"/>
    <property type="match status" value="1"/>
</dbReference>
<keyword evidence="3" id="KW-0349">Heme</keyword>
<feature type="domain" description="Radical SAM core" evidence="4">
    <location>
        <begin position="1"/>
        <end position="234"/>
    </location>
</feature>
<dbReference type="Pfam" id="PF04055">
    <property type="entry name" value="Radical_SAM"/>
    <property type="match status" value="1"/>
</dbReference>
<name>A0A1H3X4U6_SELRU</name>
<dbReference type="SFLD" id="SFLDF00562">
    <property type="entry name" value="HemN-like__clustered_with_heat"/>
    <property type="match status" value="1"/>
</dbReference>
<keyword evidence="3" id="KW-0408">Iron</keyword>
<dbReference type="GO" id="GO:0005737">
    <property type="term" value="C:cytoplasm"/>
    <property type="evidence" value="ECO:0007669"/>
    <property type="project" value="UniProtKB-SubCell"/>
</dbReference>
<dbReference type="OrthoDB" id="9808022at2"/>
<gene>
    <name evidence="5" type="ORF">SAMN05660648_01297</name>
</gene>
<evidence type="ECO:0000256" key="2">
    <source>
        <dbReference type="ARBA" id="ARBA00017228"/>
    </source>
</evidence>
<sequence>MQWGVYIHIPFCRQKCFYCDFPSFAGKENRMEAYVEALCQQVKIQGLSYWQKWGIPATIYIGGGTPTALPQALMEKVLAAVTEIFGAEIGEFTVECNPGTVDEDYFKILRAGGVNRLSFGVQSFQDILLKKIGRIHSGAEACEAVKLAQQAGFVNISVDLMYGLPGQSLTDLQASVAQADALGIQHISIYGLQVEEGTAFARMEEMGKLNLPTEDEAEAMYDYMTNRLPQLGYRRYEVSNFAKAGFESRHNRSYWHDVPYLGLGAAAHSYLEGKRYAAVTDIEAYTAGIKKGQEIWELEEEPSLEHAMEEFAFLALRTAEGISRKAFRDKFQRELDEVYGKVMADLSNQGLLLVDQAGCRLTEKGFKYGNLAFAEFILS</sequence>
<dbReference type="SFLD" id="SFLDG01082">
    <property type="entry name" value="B12-binding_domain_containing"/>
    <property type="match status" value="1"/>
</dbReference>
<dbReference type="InterPro" id="IPR023404">
    <property type="entry name" value="rSAM_horseshoe"/>
</dbReference>
<evidence type="ECO:0000256" key="3">
    <source>
        <dbReference type="RuleBase" id="RU364116"/>
    </source>
</evidence>
<dbReference type="SFLD" id="SFLDG01065">
    <property type="entry name" value="anaerobic_coproporphyrinogen-I"/>
    <property type="match status" value="1"/>
</dbReference>
<evidence type="ECO:0000313" key="5">
    <source>
        <dbReference type="EMBL" id="SDZ94425.1"/>
    </source>
</evidence>
<proteinExistence type="inferred from homology"/>
<protein>
    <recommendedName>
        <fullName evidence="2 3">Heme chaperone HemW</fullName>
    </recommendedName>
</protein>
<keyword evidence="3" id="KW-0949">S-adenosyl-L-methionine</keyword>
<reference evidence="5 6" key="1">
    <citation type="submission" date="2016-10" db="EMBL/GenBank/DDBJ databases">
        <authorList>
            <person name="de Groot N.N."/>
        </authorList>
    </citation>
    <scope>NUCLEOTIDE SEQUENCE [LARGE SCALE GENOMIC DNA]</scope>
    <source>
        <strain evidence="5 6">DSM 2872</strain>
    </source>
</reference>
<keyword evidence="3" id="KW-0479">Metal-binding</keyword>
<evidence type="ECO:0000259" key="4">
    <source>
        <dbReference type="PROSITE" id="PS51918"/>
    </source>
</evidence>
<dbReference type="GO" id="GO:0051539">
    <property type="term" value="F:4 iron, 4 sulfur cluster binding"/>
    <property type="evidence" value="ECO:0007669"/>
    <property type="project" value="UniProtKB-UniRule"/>
</dbReference>
<evidence type="ECO:0000313" key="6">
    <source>
        <dbReference type="Proteomes" id="UP000183469"/>
    </source>
</evidence>
<dbReference type="SUPFAM" id="SSF102114">
    <property type="entry name" value="Radical SAM enzymes"/>
    <property type="match status" value="1"/>
</dbReference>
<keyword evidence="3" id="KW-0143">Chaperone</keyword>
<evidence type="ECO:0000256" key="1">
    <source>
        <dbReference type="ARBA" id="ARBA00006100"/>
    </source>
</evidence>
<dbReference type="InterPro" id="IPR010723">
    <property type="entry name" value="HemN_C"/>
</dbReference>
<dbReference type="NCBIfam" id="TIGR00539">
    <property type="entry name" value="hemN_rel"/>
    <property type="match status" value="1"/>
</dbReference>
<dbReference type="SFLD" id="SFLDF00288">
    <property type="entry name" value="HemN-like__clustered_with_nucl"/>
    <property type="match status" value="1"/>
</dbReference>
<dbReference type="InterPro" id="IPR058240">
    <property type="entry name" value="rSAM_sf"/>
</dbReference>
<comment type="subcellular location">
    <subcellularLocation>
        <location evidence="3">Cytoplasm</location>
    </subcellularLocation>
</comment>
<dbReference type="Gene3D" id="3.80.30.20">
    <property type="entry name" value="tm_1862 like domain"/>
    <property type="match status" value="1"/>
</dbReference>
<dbReference type="EMBL" id="FNQG01000005">
    <property type="protein sequence ID" value="SDZ94425.1"/>
    <property type="molecule type" value="Genomic_DNA"/>
</dbReference>
<keyword evidence="3" id="KW-0411">Iron-sulfur</keyword>
<organism evidence="5 6">
    <name type="scientific">Selenomonas ruminantium</name>
    <dbReference type="NCBI Taxonomy" id="971"/>
    <lineage>
        <taxon>Bacteria</taxon>
        <taxon>Bacillati</taxon>
        <taxon>Bacillota</taxon>
        <taxon>Negativicutes</taxon>
        <taxon>Selenomonadales</taxon>
        <taxon>Selenomonadaceae</taxon>
        <taxon>Selenomonas</taxon>
    </lineage>
</organism>
<dbReference type="RefSeq" id="WP_074671687.1">
    <property type="nucleotide sequence ID" value="NZ_FNQG01000005.1"/>
</dbReference>
<dbReference type="Proteomes" id="UP000183469">
    <property type="component" value="Unassembled WGS sequence"/>
</dbReference>
<dbReference type="InterPro" id="IPR006638">
    <property type="entry name" value="Elp3/MiaA/NifB-like_rSAM"/>
</dbReference>
<dbReference type="PANTHER" id="PTHR13932">
    <property type="entry name" value="COPROPORPHYRINIGEN III OXIDASE"/>
    <property type="match status" value="1"/>
</dbReference>
<dbReference type="Pfam" id="PF06969">
    <property type="entry name" value="HemN_C"/>
    <property type="match status" value="1"/>
</dbReference>
<dbReference type="InterPro" id="IPR034505">
    <property type="entry name" value="Coproporphyrinogen-III_oxidase"/>
</dbReference>
<dbReference type="PANTHER" id="PTHR13932:SF5">
    <property type="entry name" value="RADICAL S-ADENOSYL METHIONINE DOMAIN-CONTAINING PROTEIN 1, MITOCHONDRIAL"/>
    <property type="match status" value="1"/>
</dbReference>
<dbReference type="GO" id="GO:0046872">
    <property type="term" value="F:metal ion binding"/>
    <property type="evidence" value="ECO:0007669"/>
    <property type="project" value="UniProtKB-UniRule"/>
</dbReference>
<accession>A0A1H3X4U6</accession>
<dbReference type="PROSITE" id="PS51918">
    <property type="entry name" value="RADICAL_SAM"/>
    <property type="match status" value="1"/>
</dbReference>
<dbReference type="AlphaFoldDB" id="A0A1H3X4U6"/>
<dbReference type="GO" id="GO:0004109">
    <property type="term" value="F:coproporphyrinogen oxidase activity"/>
    <property type="evidence" value="ECO:0007669"/>
    <property type="project" value="InterPro"/>
</dbReference>
<keyword evidence="3" id="KW-0004">4Fe-4S</keyword>
<dbReference type="InterPro" id="IPR007197">
    <property type="entry name" value="rSAM"/>
</dbReference>
<dbReference type="GO" id="GO:0006779">
    <property type="term" value="P:porphyrin-containing compound biosynthetic process"/>
    <property type="evidence" value="ECO:0007669"/>
    <property type="project" value="InterPro"/>
</dbReference>